<organism evidence="6 7">
    <name type="scientific">Cyclobacterium xiamenense</name>
    <dbReference type="NCBI Taxonomy" id="1297121"/>
    <lineage>
        <taxon>Bacteria</taxon>
        <taxon>Pseudomonadati</taxon>
        <taxon>Bacteroidota</taxon>
        <taxon>Cytophagia</taxon>
        <taxon>Cytophagales</taxon>
        <taxon>Cyclobacteriaceae</taxon>
        <taxon>Cyclobacterium</taxon>
    </lineage>
</organism>
<keyword evidence="4 6" id="KW-0808">Transferase</keyword>
<keyword evidence="1" id="KW-1003">Cell membrane</keyword>
<dbReference type="EMBL" id="FNZH01000006">
    <property type="protein sequence ID" value="SEJ61678.1"/>
    <property type="molecule type" value="Genomic_DNA"/>
</dbReference>
<evidence type="ECO:0000256" key="3">
    <source>
        <dbReference type="ARBA" id="ARBA00022676"/>
    </source>
</evidence>
<dbReference type="RefSeq" id="WP_092177143.1">
    <property type="nucleotide sequence ID" value="NZ_FNZH01000006.1"/>
</dbReference>
<name>A0A1H7A8D0_9BACT</name>
<reference evidence="7" key="1">
    <citation type="submission" date="2016-10" db="EMBL/GenBank/DDBJ databases">
        <authorList>
            <person name="Varghese N."/>
            <person name="Submissions S."/>
        </authorList>
    </citation>
    <scope>NUCLEOTIDE SEQUENCE [LARGE SCALE GENOMIC DNA]</scope>
    <source>
        <strain evidence="7">IBRC-M 10761</strain>
    </source>
</reference>
<dbReference type="OrthoDB" id="1083028at2"/>
<evidence type="ECO:0000313" key="6">
    <source>
        <dbReference type="EMBL" id="SEJ61678.1"/>
    </source>
</evidence>
<evidence type="ECO:0000256" key="1">
    <source>
        <dbReference type="ARBA" id="ARBA00022475"/>
    </source>
</evidence>
<dbReference type="Pfam" id="PF07429">
    <property type="entry name" value="Glyco_transf_56"/>
    <property type="match status" value="1"/>
</dbReference>
<evidence type="ECO:0000256" key="4">
    <source>
        <dbReference type="ARBA" id="ARBA00022679"/>
    </source>
</evidence>
<keyword evidence="2" id="KW-0997">Cell inner membrane</keyword>
<dbReference type="AlphaFoldDB" id="A0A1H7A8D0"/>
<dbReference type="GO" id="GO:0009246">
    <property type="term" value="P:enterobacterial common antigen biosynthetic process"/>
    <property type="evidence" value="ECO:0007669"/>
    <property type="project" value="InterPro"/>
</dbReference>
<proteinExistence type="predicted"/>
<keyword evidence="3 6" id="KW-0328">Glycosyltransferase</keyword>
<dbReference type="InterPro" id="IPR009993">
    <property type="entry name" value="WecF"/>
</dbReference>
<evidence type="ECO:0000256" key="5">
    <source>
        <dbReference type="ARBA" id="ARBA00023136"/>
    </source>
</evidence>
<dbReference type="Proteomes" id="UP000199403">
    <property type="component" value="Unassembled WGS sequence"/>
</dbReference>
<keyword evidence="5" id="KW-0472">Membrane</keyword>
<keyword evidence="7" id="KW-1185">Reference proteome</keyword>
<dbReference type="GO" id="GO:0008417">
    <property type="term" value="F:fucosyltransferase activity"/>
    <property type="evidence" value="ECO:0007669"/>
    <property type="project" value="InterPro"/>
</dbReference>
<sequence>MIIHILNDEKFSDWVIDAFEKVNPSKNIFLMVSDSNTSGYLDDPRIEFIPKKRFLDEVIPRESDLFIFYYLHRHSIDFLIKHRKRRFKKLWIGYGSDYYYYLLRPPYYRSLYREETEKIFNQHYRRNLVKNLGLKVYQFIYFNLWVRRAILTLDYFSPIIPNEFDMVAETHSFSNLTNVGFTFGDLDYLFADYAPTKQKSHILVNNSATYAGNHLDILKLLKKLRVAQKIILPLNYGDQNYRNHIVRYCEQHFSNQAECITEFLPRRAYFTKVTQCEFTIMGHLRQQAMGNIYALLYAGSKLFLYKDNPVYAFLRELNMSVYTIEDLEDNPSLIEIPLEHDQKERNRQIISSYYSWQASKDRIKAICSL</sequence>
<evidence type="ECO:0000256" key="2">
    <source>
        <dbReference type="ARBA" id="ARBA00022519"/>
    </source>
</evidence>
<gene>
    <name evidence="6" type="ORF">SAMN05192553_10698</name>
</gene>
<evidence type="ECO:0000313" key="7">
    <source>
        <dbReference type="Proteomes" id="UP000199403"/>
    </source>
</evidence>
<dbReference type="STRING" id="1416801.SAMN05192553_10698"/>
<protein>
    <submittedName>
        <fullName evidence="6">4-alpha-L-fucosyltransferase glycosyl transferase group 56</fullName>
    </submittedName>
</protein>
<accession>A0A1H7A8D0</accession>